<dbReference type="EMBL" id="JAFIQS020000007">
    <property type="protein sequence ID" value="KAH9479573.1"/>
    <property type="molecule type" value="Genomic_DNA"/>
</dbReference>
<protein>
    <submittedName>
        <fullName evidence="1">Amidase</fullName>
    </submittedName>
</protein>
<proteinExistence type="predicted"/>
<organism evidence="1 2">
    <name type="scientific">Psilocybe cubensis</name>
    <name type="common">Psychedelic mushroom</name>
    <name type="synonym">Stropharia cubensis</name>
    <dbReference type="NCBI Taxonomy" id="181762"/>
    <lineage>
        <taxon>Eukaryota</taxon>
        <taxon>Fungi</taxon>
        <taxon>Dikarya</taxon>
        <taxon>Basidiomycota</taxon>
        <taxon>Agaricomycotina</taxon>
        <taxon>Agaricomycetes</taxon>
        <taxon>Agaricomycetidae</taxon>
        <taxon>Agaricales</taxon>
        <taxon>Agaricineae</taxon>
        <taxon>Strophariaceae</taxon>
        <taxon>Psilocybe</taxon>
    </lineage>
</organism>
<reference evidence="1" key="1">
    <citation type="submission" date="2021-10" db="EMBL/GenBank/DDBJ databases">
        <title>Psilocybe cubensis genome.</title>
        <authorList>
            <person name="Mckernan K.J."/>
            <person name="Crawford S."/>
            <person name="Trippe A."/>
            <person name="Kane L.T."/>
            <person name="Mclaughlin S."/>
        </authorList>
    </citation>
    <scope>NUCLEOTIDE SEQUENCE</scope>
    <source>
        <strain evidence="1">MGC-MH-2018</strain>
    </source>
</reference>
<accession>A0ACB8GVC9</accession>
<sequence length="589" mass="63894">MWPFSASNTAVINEKRQQRSRALADVPQDALPAQSEYLKASASEIVSRIQKGDWTATEVLEAYITRAAYAQSKTNCLTEVMLGLARQRAEDLDNEFAKTKQIRGPLHGVPMSIKDQFDVVGFDSSVGFSQWTNKPATTNADIVRFLLDAGAVLFVKTNVPQTMFAFECSNPVWGRTTNPYNDRFTCGGSSGGEGALLAMDGAAAGIGTDIGGSVRIPAAYCGIYSLKPASGRVSYHGAQGPIPGFDGIITVAGPMGRSVADIKLLSQVLFGAQSDFNSIPPVPFRTVELPPKLKFGYYTSDNYIKASPACKRAVLETVEALRAAGHECVEFELPDGHSKADSVNLTRNPTPVAHVAFNLFAAITSADGYKSMLSHLGPDEKVLSVVEVRNPDSYLPALVRSFAAWILETFVGDKIFAETIRASRAKTVAEYWKLIHQRNECVKKFYEAVWKAHGFDSIIAPVQALPQLPHGGCDNFSLLAAATIIYNVLDMPVGCLPVTRVDASKDKVTEEWTTGPGLGSRFLEGGIYRGKNPLYNPEASHGMPVNIQIVGKRWEEEKVVAIMDVVDRALGRDRGFGPGAWDAHVKKNA</sequence>
<name>A0ACB8GVC9_PSICU</name>
<evidence type="ECO:0000313" key="1">
    <source>
        <dbReference type="EMBL" id="KAH9479573.1"/>
    </source>
</evidence>
<keyword evidence="2" id="KW-1185">Reference proteome</keyword>
<evidence type="ECO:0000313" key="2">
    <source>
        <dbReference type="Proteomes" id="UP000664032"/>
    </source>
</evidence>
<comment type="caution">
    <text evidence="1">The sequence shown here is derived from an EMBL/GenBank/DDBJ whole genome shotgun (WGS) entry which is preliminary data.</text>
</comment>
<dbReference type="Proteomes" id="UP000664032">
    <property type="component" value="Unassembled WGS sequence"/>
</dbReference>
<gene>
    <name evidence="1" type="ORF">JR316_0008168</name>
</gene>